<evidence type="ECO:0000256" key="1">
    <source>
        <dbReference type="SAM" id="MobiDB-lite"/>
    </source>
</evidence>
<feature type="compositionally biased region" description="Polar residues" evidence="1">
    <location>
        <begin position="115"/>
        <end position="125"/>
    </location>
</feature>
<sequence>MCKFFERIVASAAVAVLATSLVAAGAVAAAPTPAAEPTDTPTGGGATVAPNSLAPTAPSSLPTDAPTPAPQAPQASEPASANDGDPAPAADEAEPTTDPSAGEPTGGPSAGEANQAVSPSPSAPATDNRFLTVEELAELGYQFSPPGPGDESDELTLPPPGQVEPLTTYGYKPPFPFDRGLLIHDNQFFTRNDMTIPEIRAFINHHGRNCTSQGDHKCLKDYRVTTVNEPAHRYCSQPYVGAPNEDVATILWKTSNACGVSVRALLVLMQKEQGLVAATRPKSPGTYQIAMGYGCPDGEGAVCDSDYFGLANQIYLAAQAFQRYRALPERFNFRNGQTANVLYHPNRSCGTRSVTMKSAATAGLYNYTPYTPNDAALRVGTWVEGDGCSAYGNRNFVYIYSEWFGDPRLPHIPGKEKPAQPVAPPPAPPVAQPLPDNVRRLAGRDRYATAAAVADAAYPNRASTVYLNRGDKLYDALPATVLTDGPVLLVPPGKSVAPDAVQRQAHKLRPSRLIALGDSTGVADALVGNLRSTSGAGASQRLVGPNRVLSAIAVSWHGFPRAQQAKRVYLTAATGSDGDVAIDAVAGGALPDGPLLYVDADGANQRAVAAEVRRLGVGEVVVLGGEGTVPNSWVNEVRGGAAVRRLAGKNRYETAVQVADYYVRVLGQSASRIYLVRGDITTDAVLAGTLPGGPVLLAQPRQLPATTRAAIASLKPQVVTAVGGEGSVSNAVLGEAGRAAK</sequence>
<evidence type="ECO:0000313" key="3">
    <source>
        <dbReference type="EMBL" id="OKL51066.1"/>
    </source>
</evidence>
<feature type="region of interest" description="Disordered" evidence="1">
    <location>
        <begin position="141"/>
        <end position="169"/>
    </location>
</feature>
<dbReference type="EMBL" id="MQVS01000010">
    <property type="protein sequence ID" value="OKL51066.1"/>
    <property type="molecule type" value="Genomic_DNA"/>
</dbReference>
<feature type="compositionally biased region" description="Pro residues" evidence="1">
    <location>
        <begin position="421"/>
        <end position="432"/>
    </location>
</feature>
<dbReference type="PANTHER" id="PTHR30032:SF4">
    <property type="entry name" value="AMIDASE ENHANCER"/>
    <property type="match status" value="1"/>
</dbReference>
<keyword evidence="4" id="KW-1185">Reference proteome</keyword>
<evidence type="ECO:0000256" key="2">
    <source>
        <dbReference type="SAM" id="SignalP"/>
    </source>
</evidence>
<accession>A0A1Q5PU68</accession>
<feature type="region of interest" description="Disordered" evidence="1">
    <location>
        <begin position="31"/>
        <end position="126"/>
    </location>
</feature>
<proteinExistence type="predicted"/>
<comment type="caution">
    <text evidence="3">The sequence shown here is derived from an EMBL/GenBank/DDBJ whole genome shotgun (WGS) entry which is preliminary data.</text>
</comment>
<evidence type="ECO:0000313" key="4">
    <source>
        <dbReference type="Proteomes" id="UP000185612"/>
    </source>
</evidence>
<protein>
    <recommendedName>
        <fullName evidence="5">Cell wall-binding repeat-containing protein</fullName>
    </recommendedName>
</protein>
<feature type="signal peptide" evidence="2">
    <location>
        <begin position="1"/>
        <end position="29"/>
    </location>
</feature>
<dbReference type="STRING" id="52770.BSZ40_09165"/>
<dbReference type="GO" id="GO:0030288">
    <property type="term" value="C:outer membrane-bounded periplasmic space"/>
    <property type="evidence" value="ECO:0007669"/>
    <property type="project" value="TreeGrafter"/>
</dbReference>
<dbReference type="InParanoid" id="A0A1Q5PU68"/>
<organism evidence="3 4">
    <name type="scientific">Buchananella hordeovulneris</name>
    <dbReference type="NCBI Taxonomy" id="52770"/>
    <lineage>
        <taxon>Bacteria</taxon>
        <taxon>Bacillati</taxon>
        <taxon>Actinomycetota</taxon>
        <taxon>Actinomycetes</taxon>
        <taxon>Actinomycetales</taxon>
        <taxon>Actinomycetaceae</taxon>
        <taxon>Buchananella</taxon>
    </lineage>
</organism>
<feature type="compositionally biased region" description="Low complexity" evidence="1">
    <location>
        <begin position="31"/>
        <end position="41"/>
    </location>
</feature>
<feature type="region of interest" description="Disordered" evidence="1">
    <location>
        <begin position="413"/>
        <end position="436"/>
    </location>
</feature>
<feature type="chain" id="PRO_5012750330" description="Cell wall-binding repeat-containing protein" evidence="2">
    <location>
        <begin position="30"/>
        <end position="741"/>
    </location>
</feature>
<dbReference type="Proteomes" id="UP000185612">
    <property type="component" value="Unassembled WGS sequence"/>
</dbReference>
<keyword evidence="2" id="KW-0732">Signal</keyword>
<dbReference type="AlphaFoldDB" id="A0A1Q5PU68"/>
<reference evidence="4" key="1">
    <citation type="submission" date="2016-12" db="EMBL/GenBank/DDBJ databases">
        <authorList>
            <person name="Meng X."/>
        </authorList>
    </citation>
    <scope>NUCLEOTIDE SEQUENCE [LARGE SCALE GENOMIC DNA]</scope>
    <source>
        <strain evidence="4">DSM 20732</strain>
    </source>
</reference>
<gene>
    <name evidence="3" type="ORF">BSZ40_09165</name>
</gene>
<evidence type="ECO:0008006" key="5">
    <source>
        <dbReference type="Google" id="ProtNLM"/>
    </source>
</evidence>
<name>A0A1Q5PU68_9ACTO</name>
<dbReference type="InterPro" id="IPR051922">
    <property type="entry name" value="Bact_Sporulation_Assoc"/>
</dbReference>
<dbReference type="Pfam" id="PF04122">
    <property type="entry name" value="CW_binding_2"/>
    <property type="match status" value="3"/>
</dbReference>
<dbReference type="Gene3D" id="3.40.50.12090">
    <property type="match status" value="1"/>
</dbReference>
<dbReference type="InterPro" id="IPR007253">
    <property type="entry name" value="Cell_wall-bd_2"/>
</dbReference>
<feature type="compositionally biased region" description="Low complexity" evidence="1">
    <location>
        <begin position="72"/>
        <end position="90"/>
    </location>
</feature>
<dbReference type="PANTHER" id="PTHR30032">
    <property type="entry name" value="N-ACETYLMURAMOYL-L-ALANINE AMIDASE-RELATED"/>
    <property type="match status" value="1"/>
</dbReference>